<protein>
    <recommendedName>
        <fullName evidence="7">Small ribosomal subunit protein uS17c</fullName>
    </recommendedName>
</protein>
<evidence type="ECO:0000256" key="1">
    <source>
        <dbReference type="ARBA" id="ARBA00002932"/>
    </source>
</evidence>
<keyword evidence="6" id="KW-0687">Ribonucleoprotein</keyword>
<evidence type="ECO:0000256" key="7">
    <source>
        <dbReference type="ARBA" id="ARBA00035251"/>
    </source>
</evidence>
<keyword evidence="5" id="KW-0689">Ribosomal protein</keyword>
<dbReference type="GO" id="GO:0019843">
    <property type="term" value="F:rRNA binding"/>
    <property type="evidence" value="ECO:0007669"/>
    <property type="project" value="UniProtKB-KW"/>
</dbReference>
<sequence>MTRQNFIGMVISTAMQKTVKVRVQRHFMHPKIQKNITRHKNFLAHDENELCSLGDIVRIEACRPLSKMKSFIVAEIMSPAKTWVDPETKEVKR</sequence>
<evidence type="ECO:0000256" key="4">
    <source>
        <dbReference type="ARBA" id="ARBA00022884"/>
    </source>
</evidence>
<dbReference type="InterPro" id="IPR012340">
    <property type="entry name" value="NA-bd_OB-fold"/>
</dbReference>
<comment type="similarity">
    <text evidence="2">Belongs to the universal ribosomal protein uS17 family.</text>
</comment>
<evidence type="ECO:0000313" key="9">
    <source>
        <dbReference type="Proteomes" id="UP000789375"/>
    </source>
</evidence>
<dbReference type="InterPro" id="IPR000266">
    <property type="entry name" value="Ribosomal_uS17"/>
</dbReference>
<dbReference type="SUPFAM" id="SSF50249">
    <property type="entry name" value="Nucleic acid-binding proteins"/>
    <property type="match status" value="1"/>
</dbReference>
<accession>A0A9N8VHA5</accession>
<dbReference type="AlphaFoldDB" id="A0A9N8VHA5"/>
<dbReference type="Proteomes" id="UP000789375">
    <property type="component" value="Unassembled WGS sequence"/>
</dbReference>
<dbReference type="PRINTS" id="PR00973">
    <property type="entry name" value="RIBOSOMALS17"/>
</dbReference>
<dbReference type="GO" id="GO:0005840">
    <property type="term" value="C:ribosome"/>
    <property type="evidence" value="ECO:0007669"/>
    <property type="project" value="UniProtKB-KW"/>
</dbReference>
<dbReference type="CDD" id="cd00364">
    <property type="entry name" value="Ribosomal_uS17"/>
    <property type="match status" value="1"/>
</dbReference>
<evidence type="ECO:0000256" key="3">
    <source>
        <dbReference type="ARBA" id="ARBA00022730"/>
    </source>
</evidence>
<dbReference type="GO" id="GO:0006412">
    <property type="term" value="P:translation"/>
    <property type="evidence" value="ECO:0007669"/>
    <property type="project" value="InterPro"/>
</dbReference>
<name>A0A9N8VHA5_FUNMO</name>
<keyword evidence="3" id="KW-0699">rRNA-binding</keyword>
<dbReference type="Gene3D" id="2.40.50.140">
    <property type="entry name" value="Nucleic acid-binding proteins"/>
    <property type="match status" value="1"/>
</dbReference>
<comment type="function">
    <text evidence="1">One of the primary rRNA binding proteins, it binds specifically to the 5'-end of 16S ribosomal RNA.</text>
</comment>
<evidence type="ECO:0000256" key="6">
    <source>
        <dbReference type="ARBA" id="ARBA00023274"/>
    </source>
</evidence>
<gene>
    <name evidence="8" type="ORF">FMOSSE_LOCUS1434</name>
</gene>
<organism evidence="8 9">
    <name type="scientific">Funneliformis mosseae</name>
    <name type="common">Endomycorrhizal fungus</name>
    <name type="synonym">Glomus mosseae</name>
    <dbReference type="NCBI Taxonomy" id="27381"/>
    <lineage>
        <taxon>Eukaryota</taxon>
        <taxon>Fungi</taxon>
        <taxon>Fungi incertae sedis</taxon>
        <taxon>Mucoromycota</taxon>
        <taxon>Glomeromycotina</taxon>
        <taxon>Glomeromycetes</taxon>
        <taxon>Glomerales</taxon>
        <taxon>Glomeraceae</taxon>
        <taxon>Funneliformis</taxon>
    </lineage>
</organism>
<keyword evidence="9" id="KW-1185">Reference proteome</keyword>
<reference evidence="8" key="1">
    <citation type="submission" date="2021-06" db="EMBL/GenBank/DDBJ databases">
        <authorList>
            <person name="Kallberg Y."/>
            <person name="Tangrot J."/>
            <person name="Rosling A."/>
        </authorList>
    </citation>
    <scope>NUCLEOTIDE SEQUENCE</scope>
    <source>
        <strain evidence="8">87-6 pot B 2015</strain>
    </source>
</reference>
<evidence type="ECO:0000313" key="8">
    <source>
        <dbReference type="EMBL" id="CAG8449833.1"/>
    </source>
</evidence>
<dbReference type="GO" id="GO:0005739">
    <property type="term" value="C:mitochondrion"/>
    <property type="evidence" value="ECO:0007669"/>
    <property type="project" value="TreeGrafter"/>
</dbReference>
<dbReference type="PANTHER" id="PTHR10744">
    <property type="entry name" value="40S RIBOSOMAL PROTEIN S11 FAMILY MEMBER"/>
    <property type="match status" value="1"/>
</dbReference>
<dbReference type="EMBL" id="CAJVPP010000164">
    <property type="protein sequence ID" value="CAG8449833.1"/>
    <property type="molecule type" value="Genomic_DNA"/>
</dbReference>
<dbReference type="HAMAP" id="MF_01345_B">
    <property type="entry name" value="Ribosomal_uS17_B"/>
    <property type="match status" value="1"/>
</dbReference>
<dbReference type="GO" id="GO:1990904">
    <property type="term" value="C:ribonucleoprotein complex"/>
    <property type="evidence" value="ECO:0007669"/>
    <property type="project" value="UniProtKB-KW"/>
</dbReference>
<proteinExistence type="inferred from homology"/>
<dbReference type="Pfam" id="PF00366">
    <property type="entry name" value="Ribosomal_S17"/>
    <property type="match status" value="1"/>
</dbReference>
<keyword evidence="4" id="KW-0694">RNA-binding</keyword>
<evidence type="ECO:0000256" key="2">
    <source>
        <dbReference type="ARBA" id="ARBA00010254"/>
    </source>
</evidence>
<evidence type="ECO:0000256" key="5">
    <source>
        <dbReference type="ARBA" id="ARBA00022980"/>
    </source>
</evidence>
<comment type="caution">
    <text evidence="8">The sequence shown here is derived from an EMBL/GenBank/DDBJ whole genome shotgun (WGS) entry which is preliminary data.</text>
</comment>
<dbReference type="InterPro" id="IPR019984">
    <property type="entry name" value="Ribosomal_uS17_bact/chlr"/>
</dbReference>
<dbReference type="GO" id="GO:0003735">
    <property type="term" value="F:structural constituent of ribosome"/>
    <property type="evidence" value="ECO:0007669"/>
    <property type="project" value="InterPro"/>
</dbReference>
<dbReference type="NCBIfam" id="TIGR03635">
    <property type="entry name" value="uS17_bact"/>
    <property type="match status" value="1"/>
</dbReference>
<dbReference type="NCBIfam" id="NF004123">
    <property type="entry name" value="PRK05610.1"/>
    <property type="match status" value="1"/>
</dbReference>
<dbReference type="PANTHER" id="PTHR10744:SF1">
    <property type="entry name" value="SMALL RIBOSOMAL SUBUNIT PROTEIN US17M"/>
    <property type="match status" value="1"/>
</dbReference>